<reference evidence="2 3" key="1">
    <citation type="submission" date="2024-02" db="EMBL/GenBank/DDBJ databases">
        <title>Discinaceae phylogenomics.</title>
        <authorList>
            <person name="Dirks A.C."/>
            <person name="James T.Y."/>
        </authorList>
    </citation>
    <scope>NUCLEOTIDE SEQUENCE [LARGE SCALE GENOMIC DNA]</scope>
    <source>
        <strain evidence="2 3">ACD0624</strain>
    </source>
</reference>
<evidence type="ECO:0000313" key="2">
    <source>
        <dbReference type="EMBL" id="KAL0632903.1"/>
    </source>
</evidence>
<dbReference type="CDD" id="cd10170">
    <property type="entry name" value="ASKHA_NBD_HSP70"/>
    <property type="match status" value="1"/>
</dbReference>
<keyword evidence="3" id="KW-1185">Reference proteome</keyword>
<proteinExistence type="predicted"/>
<protein>
    <recommendedName>
        <fullName evidence="4">Actin-like ATPase domain-containing protein</fullName>
    </recommendedName>
</protein>
<comment type="caution">
    <text evidence="2">The sequence shown here is derived from an EMBL/GenBank/DDBJ whole genome shotgun (WGS) entry which is preliminary data.</text>
</comment>
<dbReference type="EMBL" id="JBBBZM010000145">
    <property type="protein sequence ID" value="KAL0632903.1"/>
    <property type="molecule type" value="Genomic_DNA"/>
</dbReference>
<dbReference type="InterPro" id="IPR043129">
    <property type="entry name" value="ATPase_NBD"/>
</dbReference>
<sequence>MTTSLRSSLRGLALGQDKPGLEPTDPGHGELERIIVGIDFGTTHSAVAWAQTSSPEEYEVITHWPGQTSKDWGKVPSDICYTTPSSSSRATTPAGELGSPKLGSPTAGSPASTGGEIAAAAAASSASLGFKWGFEVPPADPQKLSWIKILLDPSQPRPTFVNPKRTTLPRGKKPVDIVTDYLTALRAYTVQTLERRLGREMMSKTKVEYVLTVPAVWSDKARQMTMEAAMRAGLGLGSGTGAADGEEGMGLLKLITEPEGAAEYALRSIQPNSMKVGDCFVVCDAGGGTVDLISYRISSLLPLQLNEVAIGTGALCGAVYLDRRFEEFTIGRIGKERFEGMDHRARFQMIQFWETYVKREFVDYDDDDAVEAKQEGTEVEGEGEGKEFWVPVMGVPDDEERGIRGGFLKVTRKDVREIFEPVVSQVLELISKQVIEVLKSGKGPVAAILLVGGLGSSEYLYRRINKWGSGKITVMQPRNAWTAVVRGAIIRGLQGDIAAVQSRLSRRFYGVVHDSKFDETKHDENEKKWHDLRCEWVVRNRIQWYIRRGDVTTEKKKISFPFYRTVAETDLVGNTHQLKTELWVCDAEVAPDKRDSSTTSLDLVSNFLRLLIILYRLEAVRKLCVMTSEPVPVKRFSKHKNGKGQAFYRVDYSLDMTVTSGVVVYEMSLEGQKGTVGRVTTKYE</sequence>
<organism evidence="2 3">
    <name type="scientific">Discina gigas</name>
    <dbReference type="NCBI Taxonomy" id="1032678"/>
    <lineage>
        <taxon>Eukaryota</taxon>
        <taxon>Fungi</taxon>
        <taxon>Dikarya</taxon>
        <taxon>Ascomycota</taxon>
        <taxon>Pezizomycotina</taxon>
        <taxon>Pezizomycetes</taxon>
        <taxon>Pezizales</taxon>
        <taxon>Discinaceae</taxon>
        <taxon>Discina</taxon>
    </lineage>
</organism>
<dbReference type="PANTHER" id="PTHR14187:SF82">
    <property type="entry name" value="FAMILY CHAPERONE, PUTATIVE (AFU_ORTHOLOGUE AFUA_7G08575)-RELATED"/>
    <property type="match status" value="1"/>
</dbReference>
<name>A0ABR3GAR3_9PEZI</name>
<dbReference type="Gene3D" id="3.30.420.40">
    <property type="match status" value="1"/>
</dbReference>
<feature type="region of interest" description="Disordered" evidence="1">
    <location>
        <begin position="1"/>
        <end position="28"/>
    </location>
</feature>
<dbReference type="Proteomes" id="UP001447188">
    <property type="component" value="Unassembled WGS sequence"/>
</dbReference>
<dbReference type="SUPFAM" id="SSF53067">
    <property type="entry name" value="Actin-like ATPase domain"/>
    <property type="match status" value="2"/>
</dbReference>
<feature type="compositionally biased region" description="Low complexity" evidence="1">
    <location>
        <begin position="82"/>
        <end position="94"/>
    </location>
</feature>
<feature type="region of interest" description="Disordered" evidence="1">
    <location>
        <begin position="82"/>
        <end position="115"/>
    </location>
</feature>
<evidence type="ECO:0000256" key="1">
    <source>
        <dbReference type="SAM" id="MobiDB-lite"/>
    </source>
</evidence>
<evidence type="ECO:0000313" key="3">
    <source>
        <dbReference type="Proteomes" id="UP001447188"/>
    </source>
</evidence>
<accession>A0ABR3GAR3</accession>
<dbReference type="PANTHER" id="PTHR14187">
    <property type="entry name" value="ALPHA KINASE/ELONGATION FACTOR 2 KINASE"/>
    <property type="match status" value="1"/>
</dbReference>
<feature type="compositionally biased region" description="Low complexity" evidence="1">
    <location>
        <begin position="1"/>
        <end position="15"/>
    </location>
</feature>
<gene>
    <name evidence="2" type="ORF">Q9L58_008219</name>
</gene>
<evidence type="ECO:0008006" key="4">
    <source>
        <dbReference type="Google" id="ProtNLM"/>
    </source>
</evidence>